<evidence type="ECO:0000256" key="1">
    <source>
        <dbReference type="ARBA" id="ARBA00004571"/>
    </source>
</evidence>
<reference evidence="21" key="1">
    <citation type="submission" date="2017-04" db="EMBL/GenBank/DDBJ databases">
        <authorList>
            <person name="Varghese N."/>
            <person name="Submissions S."/>
        </authorList>
    </citation>
    <scope>NUCLEOTIDE SEQUENCE [LARGE SCALE GENOMIC DNA]</scope>
    <source>
        <strain evidence="21">DSM 22618</strain>
    </source>
</reference>
<evidence type="ECO:0000256" key="14">
    <source>
        <dbReference type="PROSITE-ProRule" id="PRU01360"/>
    </source>
</evidence>
<dbReference type="InterPro" id="IPR012910">
    <property type="entry name" value="Plug_dom"/>
</dbReference>
<feature type="chain" id="PRO_5012418696" evidence="17">
    <location>
        <begin position="24"/>
        <end position="699"/>
    </location>
</feature>
<feature type="domain" description="TonB-dependent receptor-like beta-barrel" evidence="18">
    <location>
        <begin position="227"/>
        <end position="666"/>
    </location>
</feature>
<dbReference type="Pfam" id="PF07715">
    <property type="entry name" value="Plug"/>
    <property type="match status" value="1"/>
</dbReference>
<keyword evidence="5" id="KW-0410">Iron transport</keyword>
<accession>A0A1Y6BNN8</accession>
<dbReference type="GO" id="GO:0015344">
    <property type="term" value="F:siderophore uptake transmembrane transporter activity"/>
    <property type="evidence" value="ECO:0007669"/>
    <property type="project" value="TreeGrafter"/>
</dbReference>
<evidence type="ECO:0000256" key="7">
    <source>
        <dbReference type="ARBA" id="ARBA00022729"/>
    </source>
</evidence>
<evidence type="ECO:0000256" key="11">
    <source>
        <dbReference type="ARBA" id="ARBA00023136"/>
    </source>
</evidence>
<evidence type="ECO:0000256" key="3">
    <source>
        <dbReference type="ARBA" id="ARBA00022448"/>
    </source>
</evidence>
<dbReference type="InterPro" id="IPR039426">
    <property type="entry name" value="TonB-dep_rcpt-like"/>
</dbReference>
<dbReference type="Proteomes" id="UP000192920">
    <property type="component" value="Unassembled WGS sequence"/>
</dbReference>
<dbReference type="EMBL" id="FXAG01000005">
    <property type="protein sequence ID" value="SMF10232.1"/>
    <property type="molecule type" value="Genomic_DNA"/>
</dbReference>
<sequence length="699" mass="76692">MAMKRIAAAVAAAYLPLALPAWAETELPTVHVEASAEAAPETSYQAVVSTTATKIKAPLRDIPQTVNVVTESLIEDQAAHSMQDVLKNVPGVSYNNGDGQRDQFYIRGFNAMGDMFVDGIRDDALYYRDLSNTERVEVVKGPAAVLYGRGSSGGIINRVTKKPTSTPSHEIELTAGSFDLKRGAIDINQPLSDDVGLRVTGALEDSGSFRNQGFVEREALAPSLAVKLGPDTKLLLQAEYLKDRRITDMGIPAVNGRPADVSVKTYYGSSDARDDDYSQSTVTTGRITLDHKINENWSLHNQFGTYRYELDRHNTNPASVVGSGASAQVRLNRGDVRRQDDGWFNQFELTQNASTGSIKHQLLYGLEFGEQQKDLVNKSLTNAAIVSLYDPVLVRPNFNTTVTASNLLTVKVASAYVQDLLTFTPQWKALVGVRYDEFDQSLDQRRAGEIDLHRVDRKWSPRAGVVFQPTDWQSYYLSYSHSFQPSYETLVLSTSRSDIEPEETKNVEVGTKLDLLDGQASFSAALFELTRSGIKTTDPAQSNKVVPVGEQRTRGLELTLTGEIAKGWQLSTGYAYLDAVITKSPTKTDGIPLEGKRAALVPKHSANVWLMHDLGRGFSVGGGANYVGKRFVGTNNTVSLDSYVTYDAALLYKAKTYDLALNLKNLSDEKYFVSGHDSSNNLNVPGAPRSAELTARLRF</sequence>
<evidence type="ECO:0000256" key="13">
    <source>
        <dbReference type="ARBA" id="ARBA00023237"/>
    </source>
</evidence>
<dbReference type="FunFam" id="2.170.130.10:FF:000001">
    <property type="entry name" value="Catecholate siderophore TonB-dependent receptor"/>
    <property type="match status" value="1"/>
</dbReference>
<dbReference type="PROSITE" id="PS52016">
    <property type="entry name" value="TONB_DEPENDENT_REC_3"/>
    <property type="match status" value="1"/>
</dbReference>
<dbReference type="InterPro" id="IPR000531">
    <property type="entry name" value="Beta-barrel_TonB"/>
</dbReference>
<dbReference type="AlphaFoldDB" id="A0A1Y6BNN8"/>
<dbReference type="Pfam" id="PF00593">
    <property type="entry name" value="TonB_dep_Rec_b-barrel"/>
    <property type="match status" value="1"/>
</dbReference>
<dbReference type="PROSITE" id="PS01156">
    <property type="entry name" value="TONB_DEPENDENT_REC_2"/>
    <property type="match status" value="1"/>
</dbReference>
<feature type="signal peptide" evidence="17">
    <location>
        <begin position="1"/>
        <end position="23"/>
    </location>
</feature>
<evidence type="ECO:0000313" key="20">
    <source>
        <dbReference type="EMBL" id="SMF10232.1"/>
    </source>
</evidence>
<feature type="domain" description="TonB-dependent receptor plug" evidence="19">
    <location>
        <begin position="59"/>
        <end position="155"/>
    </location>
</feature>
<evidence type="ECO:0000256" key="16">
    <source>
        <dbReference type="RuleBase" id="RU003357"/>
    </source>
</evidence>
<evidence type="ECO:0000259" key="18">
    <source>
        <dbReference type="Pfam" id="PF00593"/>
    </source>
</evidence>
<dbReference type="GO" id="GO:0009279">
    <property type="term" value="C:cell outer membrane"/>
    <property type="evidence" value="ECO:0007669"/>
    <property type="project" value="UniProtKB-SubCell"/>
</dbReference>
<keyword evidence="12 20" id="KW-0675">Receptor</keyword>
<dbReference type="STRING" id="1123014.SAMN02745746_01271"/>
<protein>
    <submittedName>
        <fullName evidence="20">Catecholate siderophore receptor</fullName>
    </submittedName>
</protein>
<dbReference type="Gene3D" id="2.40.170.20">
    <property type="entry name" value="TonB-dependent receptor, beta-barrel domain"/>
    <property type="match status" value="1"/>
</dbReference>
<evidence type="ECO:0000313" key="21">
    <source>
        <dbReference type="Proteomes" id="UP000192920"/>
    </source>
</evidence>
<dbReference type="NCBIfam" id="TIGR01783">
    <property type="entry name" value="TonB-siderophor"/>
    <property type="match status" value="1"/>
</dbReference>
<feature type="short sequence motif" description="TonB C-terminal box" evidence="15">
    <location>
        <begin position="682"/>
        <end position="699"/>
    </location>
</feature>
<evidence type="ECO:0000256" key="4">
    <source>
        <dbReference type="ARBA" id="ARBA00022452"/>
    </source>
</evidence>
<keyword evidence="21" id="KW-1185">Reference proteome</keyword>
<dbReference type="InterPro" id="IPR036942">
    <property type="entry name" value="Beta-barrel_TonB_sf"/>
</dbReference>
<organism evidence="20 21">
    <name type="scientific">Pseudogulbenkiania subflava DSM 22618</name>
    <dbReference type="NCBI Taxonomy" id="1123014"/>
    <lineage>
        <taxon>Bacteria</taxon>
        <taxon>Pseudomonadati</taxon>
        <taxon>Pseudomonadota</taxon>
        <taxon>Betaproteobacteria</taxon>
        <taxon>Neisseriales</taxon>
        <taxon>Chromobacteriaceae</taxon>
        <taxon>Pseudogulbenkiania</taxon>
    </lineage>
</organism>
<keyword evidence="13 14" id="KW-0998">Cell outer membrane</keyword>
<keyword evidence="6 14" id="KW-0812">Transmembrane</keyword>
<comment type="similarity">
    <text evidence="2 14 16">Belongs to the TonB-dependent receptor family.</text>
</comment>
<gene>
    <name evidence="20" type="ORF">SAMN02745746_01271</name>
</gene>
<evidence type="ECO:0000256" key="10">
    <source>
        <dbReference type="ARBA" id="ARBA00023077"/>
    </source>
</evidence>
<dbReference type="Gene3D" id="2.170.130.10">
    <property type="entry name" value="TonB-dependent receptor, plug domain"/>
    <property type="match status" value="1"/>
</dbReference>
<comment type="subcellular location">
    <subcellularLocation>
        <location evidence="1 14">Cell outer membrane</location>
        <topology evidence="1 14">Multi-pass membrane protein</topology>
    </subcellularLocation>
</comment>
<keyword evidence="8" id="KW-0408">Iron</keyword>
<dbReference type="GO" id="GO:0015891">
    <property type="term" value="P:siderophore transport"/>
    <property type="evidence" value="ECO:0007669"/>
    <property type="project" value="InterPro"/>
</dbReference>
<dbReference type="PANTHER" id="PTHR32552">
    <property type="entry name" value="FERRICHROME IRON RECEPTOR-RELATED"/>
    <property type="match status" value="1"/>
</dbReference>
<dbReference type="CDD" id="cd01347">
    <property type="entry name" value="ligand_gated_channel"/>
    <property type="match status" value="1"/>
</dbReference>
<dbReference type="InterPro" id="IPR037066">
    <property type="entry name" value="Plug_dom_sf"/>
</dbReference>
<keyword evidence="7 17" id="KW-0732">Signal</keyword>
<keyword evidence="9" id="KW-0406">Ion transport</keyword>
<dbReference type="InterPro" id="IPR010917">
    <property type="entry name" value="TonB_rcpt_CS"/>
</dbReference>
<dbReference type="GO" id="GO:0038023">
    <property type="term" value="F:signaling receptor activity"/>
    <property type="evidence" value="ECO:0007669"/>
    <property type="project" value="InterPro"/>
</dbReference>
<evidence type="ECO:0000256" key="5">
    <source>
        <dbReference type="ARBA" id="ARBA00022496"/>
    </source>
</evidence>
<evidence type="ECO:0000256" key="2">
    <source>
        <dbReference type="ARBA" id="ARBA00009810"/>
    </source>
</evidence>
<dbReference type="InterPro" id="IPR010105">
    <property type="entry name" value="TonB_sidphr_rcpt"/>
</dbReference>
<name>A0A1Y6BNN8_9NEIS</name>
<keyword evidence="4 14" id="KW-1134">Transmembrane beta strand</keyword>
<dbReference type="SUPFAM" id="SSF56935">
    <property type="entry name" value="Porins"/>
    <property type="match status" value="1"/>
</dbReference>
<evidence type="ECO:0000259" key="19">
    <source>
        <dbReference type="Pfam" id="PF07715"/>
    </source>
</evidence>
<dbReference type="PANTHER" id="PTHR32552:SF68">
    <property type="entry name" value="FERRICHROME OUTER MEMBRANE TRANSPORTER_PHAGE RECEPTOR"/>
    <property type="match status" value="1"/>
</dbReference>
<evidence type="ECO:0000256" key="15">
    <source>
        <dbReference type="PROSITE-ProRule" id="PRU10144"/>
    </source>
</evidence>
<evidence type="ECO:0000256" key="17">
    <source>
        <dbReference type="SAM" id="SignalP"/>
    </source>
</evidence>
<evidence type="ECO:0000256" key="8">
    <source>
        <dbReference type="ARBA" id="ARBA00023004"/>
    </source>
</evidence>
<keyword evidence="10 16" id="KW-0798">TonB box</keyword>
<evidence type="ECO:0000256" key="9">
    <source>
        <dbReference type="ARBA" id="ARBA00023065"/>
    </source>
</evidence>
<keyword evidence="11 14" id="KW-0472">Membrane</keyword>
<evidence type="ECO:0000256" key="6">
    <source>
        <dbReference type="ARBA" id="ARBA00022692"/>
    </source>
</evidence>
<evidence type="ECO:0000256" key="12">
    <source>
        <dbReference type="ARBA" id="ARBA00023170"/>
    </source>
</evidence>
<proteinExistence type="inferred from homology"/>
<keyword evidence="3 14" id="KW-0813">Transport</keyword>